<dbReference type="InterPro" id="IPR055645">
    <property type="entry name" value="DpdA"/>
</dbReference>
<accession>A0ABZ0D1Z6</accession>
<evidence type="ECO:0000313" key="3">
    <source>
        <dbReference type="Proteomes" id="UP001303946"/>
    </source>
</evidence>
<gene>
    <name evidence="2" type="ORF">RXV79_26960</name>
</gene>
<dbReference type="EMBL" id="CP136337">
    <property type="protein sequence ID" value="WOB11275.1"/>
    <property type="molecule type" value="Genomic_DNA"/>
</dbReference>
<dbReference type="Gene3D" id="3.20.20.105">
    <property type="entry name" value="Queuine tRNA-ribosyltransferase-like"/>
    <property type="match status" value="1"/>
</dbReference>
<dbReference type="InterPro" id="IPR036511">
    <property type="entry name" value="TGT-like_sf"/>
</dbReference>
<evidence type="ECO:0000259" key="1">
    <source>
        <dbReference type="Pfam" id="PF23859"/>
    </source>
</evidence>
<protein>
    <recommendedName>
        <fullName evidence="1">DeoxyPurine in DNA protein A domain-containing protein</fullName>
    </recommendedName>
</protein>
<proteinExistence type="predicted"/>
<dbReference type="Pfam" id="PF23859">
    <property type="entry name" value="DpdA"/>
    <property type="match status" value="1"/>
</dbReference>
<reference evidence="2 3" key="1">
    <citation type="submission" date="2023-10" db="EMBL/GenBank/DDBJ databases">
        <title>Bacteria for the degradation of biodegradable plastic PBAT(Polybutylene adipate terephthalate).</title>
        <authorList>
            <person name="Weon H.-Y."/>
            <person name="Yeon J."/>
        </authorList>
    </citation>
    <scope>NUCLEOTIDE SEQUENCE [LARGE SCALE GENOMIC DNA]</scope>
    <source>
        <strain evidence="2 3">SBD 7-3</strain>
        <plasmid evidence="2 3">unnamed1</plasmid>
    </source>
</reference>
<evidence type="ECO:0000313" key="2">
    <source>
        <dbReference type="EMBL" id="WOB11275.1"/>
    </source>
</evidence>
<feature type="domain" description="DeoxyPurine in DNA protein A" evidence="1">
    <location>
        <begin position="76"/>
        <end position="291"/>
    </location>
</feature>
<keyword evidence="2" id="KW-0614">Plasmid</keyword>
<dbReference type="RefSeq" id="WP_316704493.1">
    <property type="nucleotide sequence ID" value="NZ_CP136337.1"/>
</dbReference>
<keyword evidence="3" id="KW-1185">Reference proteome</keyword>
<geneLocation type="plasmid" evidence="2 3">
    <name>unnamed1</name>
</geneLocation>
<dbReference type="Proteomes" id="UP001303946">
    <property type="component" value="Plasmid unnamed1"/>
</dbReference>
<organism evidence="2 3">
    <name type="scientific">Piscinibacter gummiphilus</name>
    <dbReference type="NCBI Taxonomy" id="946333"/>
    <lineage>
        <taxon>Bacteria</taxon>
        <taxon>Pseudomonadati</taxon>
        <taxon>Pseudomonadota</taxon>
        <taxon>Betaproteobacteria</taxon>
        <taxon>Burkholderiales</taxon>
        <taxon>Sphaerotilaceae</taxon>
        <taxon>Piscinibacter</taxon>
    </lineage>
</organism>
<name>A0ABZ0D1Z6_9BURK</name>
<sequence length="330" mass="36717">MLAPFKEVLGLPIGLNNAPYELPDTFRMRVGVPHRSGKLAFHAFDHDYPVMVSANAFWDKDKGQFKIPQATDLEMTDFALDSAGFVAMKAWGRSGRQPGIAGVYPWGLPSYLRLAAELAPSWYAAPDMCCEPEIASNREEVNYRVRATATLLEACLRQLYAWHEELSKTCNARTIANMFPPPVPVLQGWEIDDYKLSAELTQRVWERWQPWLASPALIGVGSVCRRAVRHPKHGLLNVLAGLEGQLPSKSRLHLFGVKGTVLSHLKQLPWVASADSMAFDVTARRKAFEGGYSNTVKHRAGAMSDWMEVAAARMRPAAGDQPRLPFFAEA</sequence>